<reference evidence="1" key="1">
    <citation type="submission" date="2018-05" db="EMBL/GenBank/DDBJ databases">
        <title>Draft genome of Mucuna pruriens seed.</title>
        <authorList>
            <person name="Nnadi N.E."/>
            <person name="Vos R."/>
            <person name="Hasami M.H."/>
            <person name="Devisetty U.K."/>
            <person name="Aguiy J.C."/>
        </authorList>
    </citation>
    <scope>NUCLEOTIDE SEQUENCE [LARGE SCALE GENOMIC DNA]</scope>
    <source>
        <strain evidence="1">JCA_2017</strain>
    </source>
</reference>
<sequence length="133" mass="15874">VLKYSNSTCSTISKPTILENYDTALRIVGLRQKGNYLTKIRLNISFCIMVVSQFLNSSFERHWSVVVQIFRFIKGLLRKELVYMYMSHTYTISYSYAYIIRQRMLAACDPLQVIIFYRRKPYLVEEHKIKYYA</sequence>
<dbReference type="Proteomes" id="UP000257109">
    <property type="component" value="Unassembled WGS sequence"/>
</dbReference>
<evidence type="ECO:0008006" key="3">
    <source>
        <dbReference type="Google" id="ProtNLM"/>
    </source>
</evidence>
<dbReference type="AlphaFoldDB" id="A0A371F0X2"/>
<evidence type="ECO:0000313" key="2">
    <source>
        <dbReference type="Proteomes" id="UP000257109"/>
    </source>
</evidence>
<comment type="caution">
    <text evidence="1">The sequence shown here is derived from an EMBL/GenBank/DDBJ whole genome shotgun (WGS) entry which is preliminary data.</text>
</comment>
<gene>
    <name evidence="1" type="ORF">CR513_48647</name>
</gene>
<name>A0A371F0X2_MUCPR</name>
<accession>A0A371F0X2</accession>
<evidence type="ECO:0000313" key="1">
    <source>
        <dbReference type="EMBL" id="RDX71936.1"/>
    </source>
</evidence>
<proteinExistence type="predicted"/>
<dbReference type="EMBL" id="QJKJ01011129">
    <property type="protein sequence ID" value="RDX71936.1"/>
    <property type="molecule type" value="Genomic_DNA"/>
</dbReference>
<organism evidence="1 2">
    <name type="scientific">Mucuna pruriens</name>
    <name type="common">Velvet bean</name>
    <name type="synonym">Dolichos pruriens</name>
    <dbReference type="NCBI Taxonomy" id="157652"/>
    <lineage>
        <taxon>Eukaryota</taxon>
        <taxon>Viridiplantae</taxon>
        <taxon>Streptophyta</taxon>
        <taxon>Embryophyta</taxon>
        <taxon>Tracheophyta</taxon>
        <taxon>Spermatophyta</taxon>
        <taxon>Magnoliopsida</taxon>
        <taxon>eudicotyledons</taxon>
        <taxon>Gunneridae</taxon>
        <taxon>Pentapetalae</taxon>
        <taxon>rosids</taxon>
        <taxon>fabids</taxon>
        <taxon>Fabales</taxon>
        <taxon>Fabaceae</taxon>
        <taxon>Papilionoideae</taxon>
        <taxon>50 kb inversion clade</taxon>
        <taxon>NPAAA clade</taxon>
        <taxon>indigoferoid/millettioid clade</taxon>
        <taxon>Phaseoleae</taxon>
        <taxon>Mucuna</taxon>
    </lineage>
</organism>
<feature type="non-terminal residue" evidence="1">
    <location>
        <position position="1"/>
    </location>
</feature>
<keyword evidence="2" id="KW-1185">Reference proteome</keyword>
<protein>
    <recommendedName>
        <fullName evidence="3">Copia protein</fullName>
    </recommendedName>
</protein>